<evidence type="ECO:0000256" key="1">
    <source>
        <dbReference type="SAM" id="MobiDB-lite"/>
    </source>
</evidence>
<feature type="region of interest" description="Disordered" evidence="1">
    <location>
        <begin position="1"/>
        <end position="21"/>
    </location>
</feature>
<accession>A0A834MD29</accession>
<evidence type="ECO:0000313" key="2">
    <source>
        <dbReference type="EMBL" id="KAF7275505.1"/>
    </source>
</evidence>
<evidence type="ECO:0000313" key="3">
    <source>
        <dbReference type="Proteomes" id="UP000625711"/>
    </source>
</evidence>
<sequence length="101" mass="10808">MRLGSGPPAPGLVPRIDSVGGGGGGAALIGFREARNGGRPPNANGWLARHRLVSVASLRSRRTATELMLREQIREVTRGIIIITRKSQDIENLQCVNGEKV</sequence>
<gene>
    <name evidence="2" type="ORF">GWI33_011652</name>
</gene>
<dbReference type="AlphaFoldDB" id="A0A834MD29"/>
<keyword evidence="3" id="KW-1185">Reference proteome</keyword>
<protein>
    <submittedName>
        <fullName evidence="2">Uncharacterized protein</fullName>
    </submittedName>
</protein>
<proteinExistence type="predicted"/>
<reference evidence="2" key="1">
    <citation type="submission" date="2020-08" db="EMBL/GenBank/DDBJ databases">
        <title>Genome sequencing and assembly of the red palm weevil Rhynchophorus ferrugineus.</title>
        <authorList>
            <person name="Dias G.B."/>
            <person name="Bergman C.M."/>
            <person name="Manee M."/>
        </authorList>
    </citation>
    <scope>NUCLEOTIDE SEQUENCE</scope>
    <source>
        <strain evidence="2">AA-2017</strain>
        <tissue evidence="2">Whole larva</tissue>
    </source>
</reference>
<organism evidence="2 3">
    <name type="scientific">Rhynchophorus ferrugineus</name>
    <name type="common">Red palm weevil</name>
    <name type="synonym">Curculio ferrugineus</name>
    <dbReference type="NCBI Taxonomy" id="354439"/>
    <lineage>
        <taxon>Eukaryota</taxon>
        <taxon>Metazoa</taxon>
        <taxon>Ecdysozoa</taxon>
        <taxon>Arthropoda</taxon>
        <taxon>Hexapoda</taxon>
        <taxon>Insecta</taxon>
        <taxon>Pterygota</taxon>
        <taxon>Neoptera</taxon>
        <taxon>Endopterygota</taxon>
        <taxon>Coleoptera</taxon>
        <taxon>Polyphaga</taxon>
        <taxon>Cucujiformia</taxon>
        <taxon>Curculionidae</taxon>
        <taxon>Dryophthorinae</taxon>
        <taxon>Rhynchophorus</taxon>
    </lineage>
</organism>
<name>A0A834MD29_RHYFE</name>
<dbReference type="EMBL" id="JAACXV010010189">
    <property type="protein sequence ID" value="KAF7275505.1"/>
    <property type="molecule type" value="Genomic_DNA"/>
</dbReference>
<comment type="caution">
    <text evidence="2">The sequence shown here is derived from an EMBL/GenBank/DDBJ whole genome shotgun (WGS) entry which is preliminary data.</text>
</comment>
<dbReference type="Proteomes" id="UP000625711">
    <property type="component" value="Unassembled WGS sequence"/>
</dbReference>